<keyword evidence="5" id="KW-0539">Nucleus</keyword>
<feature type="compositionally biased region" description="Pro residues" evidence="6">
    <location>
        <begin position="553"/>
        <end position="568"/>
    </location>
</feature>
<sequence>MASLERIVDILNGEILPETARYVLSAVSSGDLLKDAPDGAKHKLKVKISSMLKSSGLERALGAHLARAAISVDWSVIRSHGGSWAGILIHVLDLPDAVCWGPAIQFMSALTTLIHGKQELIREVTNAKVSDFIKRLVVMLEKCPEHALEAFAVLLQLYPGACRAYASKVRDRAMHYLTTRHWRIACKVLSALCWVEKSPAAAWREAVLDVLSNLSILLTKEEKGKYFAATSFKSASELKLWHLLSLFIGGPKPANVKLPASKLADLLDRSFRSLDPDTLECIYTFFVDSKVYNNLESLYIRQFDMLLHHFVEAVQLNRTMALKYGRCAGLLIGSIWVPKKYNVTISRLVKYVLAAAADSTPIGVEGLSDYVSHPDAFQRVSAEELIEHTSELLQAIILNVNGLNNSTRSEIDSYFISTGRKGLNTAALYPGKYSILPIALNVGVEGLECLIHPRFPPLAGQSATIEKDEDNDDEPVPTTKMIIEPITIASKELPSPILDTKMPEFIPETQPTLTRSPINTPGHPVPTSQSPGHDHTLDEIISPHFEPVVEPDFPVPEPSKPQPEPIKSPTPKRVDSLPQPRPEKRPRVDDANTAVEADNDDDDDDFVMPTLQMDSD</sequence>
<feature type="domain" description="Pre-rRNA-processing protein RIX1 N-terminal" evidence="7">
    <location>
        <begin position="19"/>
        <end position="178"/>
    </location>
</feature>
<name>A0A2T0FIQ6_9ASCO</name>
<dbReference type="GeneID" id="36516251"/>
<feature type="region of interest" description="Disordered" evidence="6">
    <location>
        <begin position="509"/>
        <end position="616"/>
    </location>
</feature>
<reference evidence="8 9" key="1">
    <citation type="submission" date="2017-04" db="EMBL/GenBank/DDBJ databases">
        <title>Genome sequencing of [Candida] sorbophila.</title>
        <authorList>
            <person name="Ahn J.O."/>
        </authorList>
    </citation>
    <scope>NUCLEOTIDE SEQUENCE [LARGE SCALE GENOMIC DNA]</scope>
    <source>
        <strain evidence="8 9">DS02</strain>
    </source>
</reference>
<feature type="compositionally biased region" description="Basic and acidic residues" evidence="6">
    <location>
        <begin position="581"/>
        <end position="590"/>
    </location>
</feature>
<evidence type="ECO:0000256" key="4">
    <source>
        <dbReference type="ARBA" id="ARBA00021502"/>
    </source>
</evidence>
<comment type="similarity">
    <text evidence="3">Belongs to the RIX1/PELP1 family.</text>
</comment>
<dbReference type="InterPro" id="IPR012583">
    <property type="entry name" value="RIX1_N"/>
</dbReference>
<protein>
    <recommendedName>
        <fullName evidence="4">Pre-rRNA-processing protein RIX1</fullName>
    </recommendedName>
</protein>
<keyword evidence="9" id="KW-1185">Reference proteome</keyword>
<dbReference type="OrthoDB" id="20900at2759"/>
<dbReference type="STRING" id="45607.A0A2T0FIQ6"/>
<evidence type="ECO:0000256" key="2">
    <source>
        <dbReference type="ARBA" id="ARBA00004123"/>
    </source>
</evidence>
<dbReference type="AlphaFoldDB" id="A0A2T0FIQ6"/>
<organism evidence="8 9">
    <name type="scientific">Wickerhamiella sorbophila</name>
    <dbReference type="NCBI Taxonomy" id="45607"/>
    <lineage>
        <taxon>Eukaryota</taxon>
        <taxon>Fungi</taxon>
        <taxon>Dikarya</taxon>
        <taxon>Ascomycota</taxon>
        <taxon>Saccharomycotina</taxon>
        <taxon>Dipodascomycetes</taxon>
        <taxon>Dipodascales</taxon>
        <taxon>Trichomonascaceae</taxon>
        <taxon>Wickerhamiella</taxon>
    </lineage>
</organism>
<dbReference type="PANTHER" id="PTHR34105:SF1">
    <property type="entry name" value="PROLINE-, GLUTAMIC ACID- AND LEUCINE-RICH PROTEIN 1"/>
    <property type="match status" value="1"/>
</dbReference>
<dbReference type="PANTHER" id="PTHR34105">
    <property type="entry name" value="PROLINE-, GLUTAMIC ACID- AND LEUCINE-RICH PROTEIN 1"/>
    <property type="match status" value="1"/>
</dbReference>
<proteinExistence type="inferred from homology"/>
<dbReference type="Pfam" id="PF08167">
    <property type="entry name" value="RIX1"/>
    <property type="match status" value="1"/>
</dbReference>
<evidence type="ECO:0000259" key="7">
    <source>
        <dbReference type="Pfam" id="PF08167"/>
    </source>
</evidence>
<feature type="compositionally biased region" description="Polar residues" evidence="6">
    <location>
        <begin position="509"/>
        <end position="519"/>
    </location>
</feature>
<accession>A0A2T0FIQ6</accession>
<dbReference type="EMBL" id="NDIQ01000021">
    <property type="protein sequence ID" value="PRT54883.1"/>
    <property type="molecule type" value="Genomic_DNA"/>
</dbReference>
<dbReference type="SUPFAM" id="SSF48371">
    <property type="entry name" value="ARM repeat"/>
    <property type="match status" value="1"/>
</dbReference>
<evidence type="ECO:0000256" key="6">
    <source>
        <dbReference type="SAM" id="MobiDB-lite"/>
    </source>
</evidence>
<evidence type="ECO:0000313" key="9">
    <source>
        <dbReference type="Proteomes" id="UP000238350"/>
    </source>
</evidence>
<dbReference type="GO" id="GO:0005634">
    <property type="term" value="C:nucleus"/>
    <property type="evidence" value="ECO:0007669"/>
    <property type="project" value="UniProtKB-SubCell"/>
</dbReference>
<evidence type="ECO:0000256" key="3">
    <source>
        <dbReference type="ARBA" id="ARBA00010511"/>
    </source>
</evidence>
<feature type="compositionally biased region" description="Acidic residues" evidence="6">
    <location>
        <begin position="597"/>
        <end position="606"/>
    </location>
</feature>
<dbReference type="RefSeq" id="XP_024664828.1">
    <property type="nucleotide sequence ID" value="XM_024809060.1"/>
</dbReference>
<comment type="function">
    <text evidence="1">Component of the RIX1 complex required for processing of ITS2 sequences from 35S pre-rRNA and the nucleoplasmic transit of the pre-60S ribosomal subunits. Regulates pre-60S association of the critical remodeling factor MDN1.</text>
</comment>
<dbReference type="InterPro" id="IPR016024">
    <property type="entry name" value="ARM-type_fold"/>
</dbReference>
<comment type="subcellular location">
    <subcellularLocation>
        <location evidence="2">Nucleus</location>
    </subcellularLocation>
</comment>
<gene>
    <name evidence="8" type="ORF">B9G98_02503</name>
</gene>
<feature type="compositionally biased region" description="Low complexity" evidence="6">
    <location>
        <begin position="543"/>
        <end position="552"/>
    </location>
</feature>
<dbReference type="GO" id="GO:0006364">
    <property type="term" value="P:rRNA processing"/>
    <property type="evidence" value="ECO:0007669"/>
    <property type="project" value="TreeGrafter"/>
</dbReference>
<evidence type="ECO:0000313" key="8">
    <source>
        <dbReference type="EMBL" id="PRT54883.1"/>
    </source>
</evidence>
<evidence type="ECO:0000256" key="5">
    <source>
        <dbReference type="ARBA" id="ARBA00023242"/>
    </source>
</evidence>
<dbReference type="Proteomes" id="UP000238350">
    <property type="component" value="Unassembled WGS sequence"/>
</dbReference>
<evidence type="ECO:0000256" key="1">
    <source>
        <dbReference type="ARBA" id="ARBA00003770"/>
    </source>
</evidence>
<comment type="caution">
    <text evidence="8">The sequence shown here is derived from an EMBL/GenBank/DDBJ whole genome shotgun (WGS) entry which is preliminary data.</text>
</comment>